<dbReference type="Gene3D" id="3.40.50.300">
    <property type="entry name" value="P-loop containing nucleotide triphosphate hydrolases"/>
    <property type="match status" value="1"/>
</dbReference>
<dbReference type="Gene3D" id="1.10.8.60">
    <property type="match status" value="1"/>
</dbReference>
<dbReference type="CDD" id="cd08768">
    <property type="entry name" value="Cdc6_C"/>
    <property type="match status" value="1"/>
</dbReference>
<dbReference type="Pfam" id="PF09079">
    <property type="entry name" value="WHD_Cdc6"/>
    <property type="match status" value="1"/>
</dbReference>
<dbReference type="InterPro" id="IPR050311">
    <property type="entry name" value="ORC1/CDC6"/>
</dbReference>
<dbReference type="AlphaFoldDB" id="A0ABD5RVV3"/>
<dbReference type="Proteomes" id="UP001596328">
    <property type="component" value="Unassembled WGS sequence"/>
</dbReference>
<gene>
    <name evidence="7" type="ORF">ACFQE1_03755</name>
</gene>
<keyword evidence="3 5" id="KW-0547">Nucleotide-binding</keyword>
<dbReference type="Pfam" id="PF13401">
    <property type="entry name" value="AAA_22"/>
    <property type="match status" value="1"/>
</dbReference>
<dbReference type="PANTHER" id="PTHR10763:SF22">
    <property type="entry name" value="ORC1-TYPE DNA REPLICATION PROTEIN"/>
    <property type="match status" value="1"/>
</dbReference>
<dbReference type="GO" id="GO:0005524">
    <property type="term" value="F:ATP binding"/>
    <property type="evidence" value="ECO:0007669"/>
    <property type="project" value="UniProtKB-UniRule"/>
</dbReference>
<feature type="binding site" evidence="5">
    <location>
        <position position="216"/>
    </location>
    <ligand>
        <name>ATP</name>
        <dbReference type="ChEBI" id="CHEBI:30616"/>
    </ligand>
</feature>
<proteinExistence type="inferred from homology"/>
<keyword evidence="4 5" id="KW-0067">ATP-binding</keyword>
<dbReference type="HAMAP" id="MF_01407">
    <property type="entry name" value="ORC1_type_DNA_replic_protein"/>
    <property type="match status" value="1"/>
</dbReference>
<dbReference type="InterPro" id="IPR027417">
    <property type="entry name" value="P-loop_NTPase"/>
</dbReference>
<dbReference type="FunFam" id="1.10.8.60:FF:000073">
    <property type="entry name" value="ORC1-type DNA replication protein"/>
    <property type="match status" value="1"/>
</dbReference>
<evidence type="ECO:0000256" key="2">
    <source>
        <dbReference type="ARBA" id="ARBA00022705"/>
    </source>
</evidence>
<dbReference type="NCBIfam" id="TIGR02928">
    <property type="entry name" value="orc1/cdc6 family replication initiation protein"/>
    <property type="match status" value="1"/>
</dbReference>
<feature type="binding site" evidence="5">
    <location>
        <position position="204"/>
    </location>
    <ligand>
        <name>ATP</name>
        <dbReference type="ChEBI" id="CHEBI:30616"/>
    </ligand>
</feature>
<dbReference type="EMBL" id="JBHSWU010000022">
    <property type="protein sequence ID" value="MFC6723518.1"/>
    <property type="molecule type" value="Genomic_DNA"/>
</dbReference>
<dbReference type="Pfam" id="PF22703">
    <property type="entry name" value="Cdc6_lid"/>
    <property type="match status" value="1"/>
</dbReference>
<dbReference type="InterPro" id="IPR015163">
    <property type="entry name" value="Cdc6_C"/>
</dbReference>
<reference evidence="7 8" key="1">
    <citation type="journal article" date="2019" name="Int. J. Syst. Evol. Microbiol.">
        <title>The Global Catalogue of Microorganisms (GCM) 10K type strain sequencing project: providing services to taxonomists for standard genome sequencing and annotation.</title>
        <authorList>
            <consortium name="The Broad Institute Genomics Platform"/>
            <consortium name="The Broad Institute Genome Sequencing Center for Infectious Disease"/>
            <person name="Wu L."/>
            <person name="Ma J."/>
        </authorList>
    </citation>
    <scope>NUCLEOTIDE SEQUENCE [LARGE SCALE GENOMIC DNA]</scope>
    <source>
        <strain evidence="7 8">NBRC 111368</strain>
    </source>
</reference>
<dbReference type="InterPro" id="IPR036390">
    <property type="entry name" value="WH_DNA-bd_sf"/>
</dbReference>
<dbReference type="SMART" id="SM01074">
    <property type="entry name" value="Cdc6_C"/>
    <property type="match status" value="1"/>
</dbReference>
<keyword evidence="2 5" id="KW-0235">DNA replication</keyword>
<evidence type="ECO:0000313" key="8">
    <source>
        <dbReference type="Proteomes" id="UP001596328"/>
    </source>
</evidence>
<dbReference type="InterPro" id="IPR014277">
    <property type="entry name" value="Orc1/Cdc6_arc"/>
</dbReference>
<comment type="similarity">
    <text evidence="1 5">Belongs to the CDC6/cdc18 family.</text>
</comment>
<comment type="caution">
    <text evidence="5">Lacks conserved residue(s) required for the propagation of feature annotation.</text>
</comment>
<evidence type="ECO:0000256" key="5">
    <source>
        <dbReference type="HAMAP-Rule" id="MF_01407"/>
    </source>
</evidence>
<evidence type="ECO:0000313" key="7">
    <source>
        <dbReference type="EMBL" id="MFC6723518.1"/>
    </source>
</evidence>
<dbReference type="GO" id="GO:0006260">
    <property type="term" value="P:DNA replication"/>
    <property type="evidence" value="ECO:0007669"/>
    <property type="project" value="UniProtKB-UniRule"/>
</dbReference>
<feature type="domain" description="Cdc6 C-terminal" evidence="6">
    <location>
        <begin position="299"/>
        <end position="382"/>
    </location>
</feature>
<sequence>MPQSFGSQGIFRDEDALRIDWTPNEIPEREAELKEIHNALAPATRGSTAHNLFLSGKTGQGKTVAVRWKMAELKEWAEDKDDFDLTAIWLNCNGIKSSYQCGAKLVEHLTGENPNGHTANEVYERLCEALNDRGGTVIIILDEIDNLGESDELLYTLPRARSNGEIEDARVSLIGISNDFSYVDDLSPKVKGTLCEEEVDFPAYDANQLRQILHRRAEIAFLDGVVGEDAVALSAALAANDKGSARQAIRFLYKAGEIALDAGDESVTEDHVRTAKEKLERKRIVEGIRGLTRHDKLALTALLKQELSGNTPVRTKQVYTEYCSLATRTEQDPLVQRSLRDHLQELGMLGIIDAEKRQSGIQGGDHFVFSLNANEDTIVDVLCENEDLQRTGIAEELSGKRV</sequence>
<evidence type="ECO:0000256" key="1">
    <source>
        <dbReference type="ARBA" id="ARBA00006184"/>
    </source>
</evidence>
<dbReference type="SUPFAM" id="SSF46785">
    <property type="entry name" value="Winged helix' DNA-binding domain"/>
    <property type="match status" value="1"/>
</dbReference>
<comment type="caution">
    <text evidence="7">The sequence shown here is derived from an EMBL/GenBank/DDBJ whole genome shotgun (WGS) entry which is preliminary data.</text>
</comment>
<dbReference type="InterPro" id="IPR049945">
    <property type="entry name" value="AAA_22"/>
</dbReference>
<keyword evidence="8" id="KW-1185">Reference proteome</keyword>
<dbReference type="InterPro" id="IPR055237">
    <property type="entry name" value="Cdc6_lid"/>
</dbReference>
<dbReference type="PANTHER" id="PTHR10763">
    <property type="entry name" value="CELL DIVISION CONTROL PROTEIN 6-RELATED"/>
    <property type="match status" value="1"/>
</dbReference>
<accession>A0ABD5RVV3</accession>
<dbReference type="SUPFAM" id="SSF52540">
    <property type="entry name" value="P-loop containing nucleoside triphosphate hydrolases"/>
    <property type="match status" value="1"/>
</dbReference>
<dbReference type="InterPro" id="IPR036388">
    <property type="entry name" value="WH-like_DNA-bd_sf"/>
</dbReference>
<comment type="function">
    <text evidence="5">Involved in regulation of DNA replication.</text>
</comment>
<organism evidence="7 8">
    <name type="scientific">Halobium palmae</name>
    <dbReference type="NCBI Taxonomy" id="1776492"/>
    <lineage>
        <taxon>Archaea</taxon>
        <taxon>Methanobacteriati</taxon>
        <taxon>Methanobacteriota</taxon>
        <taxon>Stenosarchaea group</taxon>
        <taxon>Halobacteria</taxon>
        <taxon>Halobacteriales</taxon>
        <taxon>Haloferacaceae</taxon>
        <taxon>Halobium</taxon>
    </lineage>
</organism>
<evidence type="ECO:0000256" key="3">
    <source>
        <dbReference type="ARBA" id="ARBA00022741"/>
    </source>
</evidence>
<name>A0ABD5RVV3_9EURY</name>
<evidence type="ECO:0000256" key="4">
    <source>
        <dbReference type="ARBA" id="ARBA00022840"/>
    </source>
</evidence>
<dbReference type="Gene3D" id="1.10.10.10">
    <property type="entry name" value="Winged helix-like DNA-binding domain superfamily/Winged helix DNA-binding domain"/>
    <property type="match status" value="1"/>
</dbReference>
<protein>
    <recommendedName>
        <fullName evidence="5">ORC1-type DNA replication protein</fullName>
    </recommendedName>
</protein>
<evidence type="ECO:0000259" key="6">
    <source>
        <dbReference type="SMART" id="SM01074"/>
    </source>
</evidence>